<dbReference type="InterPro" id="IPR025139">
    <property type="entry name" value="DUF4062"/>
</dbReference>
<reference evidence="3" key="1">
    <citation type="submission" date="2016-10" db="EMBL/GenBank/DDBJ databases">
        <authorList>
            <person name="Varghese N."/>
            <person name="Submissions S."/>
        </authorList>
    </citation>
    <scope>NUCLEOTIDE SEQUENCE [LARGE SCALE GENOMIC DNA]</scope>
    <source>
        <strain evidence="3">ANC 5109</strain>
    </source>
</reference>
<evidence type="ECO:0000313" key="3">
    <source>
        <dbReference type="Proteomes" id="UP000199035"/>
    </source>
</evidence>
<proteinExistence type="predicted"/>
<feature type="domain" description="DUF4062" evidence="1">
    <location>
        <begin position="9"/>
        <end position="100"/>
    </location>
</feature>
<evidence type="ECO:0000259" key="1">
    <source>
        <dbReference type="Pfam" id="PF13271"/>
    </source>
</evidence>
<keyword evidence="3" id="KW-1185">Reference proteome</keyword>
<dbReference type="RefSeq" id="WP_092688347.1">
    <property type="nucleotide sequence ID" value="NZ_FNPK01000004.1"/>
</dbReference>
<dbReference type="Proteomes" id="UP000199035">
    <property type="component" value="Unassembled WGS sequence"/>
</dbReference>
<gene>
    <name evidence="2" type="ORF">SAMN05421643_104171</name>
</gene>
<organism evidence="2 3">
    <name type="scientific">Acinetobacter kyonggiensis</name>
    <dbReference type="NCBI Taxonomy" id="595670"/>
    <lineage>
        <taxon>Bacteria</taxon>
        <taxon>Pseudomonadati</taxon>
        <taxon>Pseudomonadota</taxon>
        <taxon>Gammaproteobacteria</taxon>
        <taxon>Moraxellales</taxon>
        <taxon>Moraxellaceae</taxon>
        <taxon>Acinetobacter</taxon>
    </lineage>
</organism>
<evidence type="ECO:0000313" key="2">
    <source>
        <dbReference type="EMBL" id="SDY16185.1"/>
    </source>
</evidence>
<dbReference type="AlphaFoldDB" id="A0A1H3HLU5"/>
<name>A0A1H3HLU5_9GAMM</name>
<dbReference type="EMBL" id="FNPK01000004">
    <property type="protein sequence ID" value="SDY16185.1"/>
    <property type="molecule type" value="Genomic_DNA"/>
</dbReference>
<dbReference type="Pfam" id="PF13271">
    <property type="entry name" value="DUF4062"/>
    <property type="match status" value="1"/>
</dbReference>
<accession>A0A1H3HLU5</accession>
<sequence length="381" mass="43560">MIKSIQNIRVFLSSPSDVQIERSKVFKIADELNKNMSQVLGRRLEIVGWEEVVPSISRYAQNVINEQIGEYDIFLGILSIRFGTPTPNAGSGTEEEFNLAYDRYKQGKLADICFFFKTDGFTVNDIDIDQFTLVKEFKRKISEIGCYRSEIKGDDFDNNIRNLLTTILIDWDRISNRQELGLSKDSISLQLHNIDEDIGYYDAISLSIDELEKSTQITTIFTKAGLIFNEAMLKTKSKLDLCSTDKEKSKIINIFSEDVDAFSLVLEANIDKQRSYLVNSMNYFNIASSIYAEDFNDENDVLNGVFSHIDEFKKTVEDSIPTMIYLKESVHKFSRATTKLNKSKKSLVKTLENFVVHQQESADLLQNSLNMLLKLALKEKA</sequence>
<protein>
    <recommendedName>
        <fullName evidence="1">DUF4062 domain-containing protein</fullName>
    </recommendedName>
</protein>